<protein>
    <submittedName>
        <fullName evidence="2">Uncharacterized protein</fullName>
    </submittedName>
</protein>
<proteinExistence type="predicted"/>
<name>A0ABM3R752_SPIOL</name>
<dbReference type="RefSeq" id="XP_056691441.1">
    <property type="nucleotide sequence ID" value="XM_056835463.1"/>
</dbReference>
<reference evidence="1" key="1">
    <citation type="journal article" date="2021" name="Nat. Commun.">
        <title>Genomic analyses provide insights into spinach domestication and the genetic basis of agronomic traits.</title>
        <authorList>
            <person name="Cai X."/>
            <person name="Sun X."/>
            <person name="Xu C."/>
            <person name="Sun H."/>
            <person name="Wang X."/>
            <person name="Ge C."/>
            <person name="Zhang Z."/>
            <person name="Wang Q."/>
            <person name="Fei Z."/>
            <person name="Jiao C."/>
            <person name="Wang Q."/>
        </authorList>
    </citation>
    <scope>NUCLEOTIDE SEQUENCE [LARGE SCALE GENOMIC DNA]</scope>
    <source>
        <strain evidence="1">cv. Varoflay</strain>
    </source>
</reference>
<sequence length="173" mass="19304">MLLPPATSPRFKIFCCNNVISSIAFSLNKISQNFIFQRSLNSFSPSIWPSNSAVELSRRRTQQSSNSGVARPCVAVFAGGSVFSPHLPHRVLFSPSQSQVFRSLTLSCANLFEEPEQLDGQPRLRQQPLELTLIQRLGLVVGIFSRARSLLCFSRSMKCGKLSRSILQECALW</sequence>
<dbReference type="GeneID" id="110795897"/>
<evidence type="ECO:0000313" key="2">
    <source>
        <dbReference type="RefSeq" id="XP_056691441.1"/>
    </source>
</evidence>
<dbReference type="Proteomes" id="UP000813463">
    <property type="component" value="Chromosome 2"/>
</dbReference>
<reference evidence="2" key="2">
    <citation type="submission" date="2025-08" db="UniProtKB">
        <authorList>
            <consortium name="RefSeq"/>
        </authorList>
    </citation>
    <scope>IDENTIFICATION</scope>
    <source>
        <tissue evidence="2">Leaf</tissue>
    </source>
</reference>
<keyword evidence="1" id="KW-1185">Reference proteome</keyword>
<organism evidence="1 2">
    <name type="scientific">Spinacia oleracea</name>
    <name type="common">Spinach</name>
    <dbReference type="NCBI Taxonomy" id="3562"/>
    <lineage>
        <taxon>Eukaryota</taxon>
        <taxon>Viridiplantae</taxon>
        <taxon>Streptophyta</taxon>
        <taxon>Embryophyta</taxon>
        <taxon>Tracheophyta</taxon>
        <taxon>Spermatophyta</taxon>
        <taxon>Magnoliopsida</taxon>
        <taxon>eudicotyledons</taxon>
        <taxon>Gunneridae</taxon>
        <taxon>Pentapetalae</taxon>
        <taxon>Caryophyllales</taxon>
        <taxon>Chenopodiaceae</taxon>
        <taxon>Chenopodioideae</taxon>
        <taxon>Anserineae</taxon>
        <taxon>Spinacia</taxon>
    </lineage>
</organism>
<evidence type="ECO:0000313" key="1">
    <source>
        <dbReference type="Proteomes" id="UP000813463"/>
    </source>
</evidence>
<accession>A0ABM3R752</accession>
<gene>
    <name evidence="2" type="primary">LOC110795897</name>
</gene>